<reference evidence="1" key="1">
    <citation type="submission" date="2015-07" db="EMBL/GenBank/DDBJ databases">
        <title>MeaNS - Measles Nucleotide Surveillance Program.</title>
        <authorList>
            <person name="Tran T."/>
            <person name="Druce J."/>
        </authorList>
    </citation>
    <scope>NUCLEOTIDE SEQUENCE</scope>
    <source>
        <strain evidence="1">UCB-OBI-ISO-001</strain>
        <tissue evidence="1">Gonad</tissue>
    </source>
</reference>
<accession>A0A0L8HPL0</accession>
<sequence length="92" mass="10355">MDRVHKNTTVQYISITLFSFSKLPSSSIVNPSNNSPPLPFHFSLATLLLSQGTPQCSSWCHQSLTFSTSLYTYFLHLPVLRKPVQVNSLEIN</sequence>
<protein>
    <submittedName>
        <fullName evidence="1">Uncharacterized protein</fullName>
    </submittedName>
</protein>
<proteinExistence type="predicted"/>
<dbReference type="AlphaFoldDB" id="A0A0L8HPL0"/>
<dbReference type="EMBL" id="KQ417591">
    <property type="protein sequence ID" value="KOF91198.1"/>
    <property type="molecule type" value="Genomic_DNA"/>
</dbReference>
<evidence type="ECO:0000313" key="1">
    <source>
        <dbReference type="EMBL" id="KOF91198.1"/>
    </source>
</evidence>
<name>A0A0L8HPL0_OCTBM</name>
<gene>
    <name evidence="1" type="ORF">OCBIM_22009405mg</name>
</gene>
<organism evidence="1">
    <name type="scientific">Octopus bimaculoides</name>
    <name type="common">California two-spotted octopus</name>
    <dbReference type="NCBI Taxonomy" id="37653"/>
    <lineage>
        <taxon>Eukaryota</taxon>
        <taxon>Metazoa</taxon>
        <taxon>Spiralia</taxon>
        <taxon>Lophotrochozoa</taxon>
        <taxon>Mollusca</taxon>
        <taxon>Cephalopoda</taxon>
        <taxon>Coleoidea</taxon>
        <taxon>Octopodiformes</taxon>
        <taxon>Octopoda</taxon>
        <taxon>Incirrata</taxon>
        <taxon>Octopodidae</taxon>
        <taxon>Octopus</taxon>
    </lineage>
</organism>